<evidence type="ECO:0000313" key="1">
    <source>
        <dbReference type="EMBL" id="KDS55757.1"/>
    </source>
</evidence>
<sequence>MKYGTVIRLLTVACLAIVQLTGCSSDVEEMEEAAPGIPIRIVAEMNRGGGTSRTVGVPARLSGEWKENYIGAEEYEKTVKHVLLFAYRNTGNSPEKVLFYYPQGTVNPLAGITGIDHFEMKEISGINVGDSNIALDLELMGGNYNFVLLVNCESGLKKIREEHMIPDPKQLMEKTEIFTSDDLKGENRKYLPMVGQCNFRVPDNMDGDNRITLSPSILLERTHARVEFIFTTVDDGGNYLSPLLPLSKVTKLSLNNEVSGYSVLPSAGEYTATGGGNPDIRGVDYVGDPLLLPERASFHEGANEGAGESAFVTKCKERLLPYTGMTPNYIYVAPGVYGEGKEGAMALVLSVDYRMGTPDKVYRIELYNPDLDQSDKDYYNIRRNTIYRVFATLKGPGNMEYDIVVDEWEDTEVAIPW</sequence>
<dbReference type="Proteomes" id="UP000027661">
    <property type="component" value="Unassembled WGS sequence"/>
</dbReference>
<proteinExistence type="predicted"/>
<evidence type="ECO:0000313" key="2">
    <source>
        <dbReference type="Proteomes" id="UP000027661"/>
    </source>
</evidence>
<dbReference type="PATRIC" id="fig|1339352.3.peg.1020"/>
<protein>
    <recommendedName>
        <fullName evidence="3">DUF4906 domain-containing protein</fullName>
    </recommendedName>
</protein>
<dbReference type="RefSeq" id="WP_032952539.1">
    <property type="nucleotide sequence ID" value="NZ_JNHM01000012.1"/>
</dbReference>
<comment type="caution">
    <text evidence="1">The sequence shown here is derived from an EMBL/GenBank/DDBJ whole genome shotgun (WGS) entry which is preliminary data.</text>
</comment>
<organism evidence="1 2">
    <name type="scientific">Phocaeicola vulgatus str. 3975 RP4</name>
    <dbReference type="NCBI Taxonomy" id="1339352"/>
    <lineage>
        <taxon>Bacteria</taxon>
        <taxon>Pseudomonadati</taxon>
        <taxon>Bacteroidota</taxon>
        <taxon>Bacteroidia</taxon>
        <taxon>Bacteroidales</taxon>
        <taxon>Bacteroidaceae</taxon>
        <taxon>Phocaeicola</taxon>
    </lineage>
</organism>
<name>A0A069SLY9_PHOVU</name>
<accession>A0A069SLY9</accession>
<dbReference type="AlphaFoldDB" id="A0A069SLY9"/>
<dbReference type="EMBL" id="JNHM01000012">
    <property type="protein sequence ID" value="KDS55757.1"/>
    <property type="molecule type" value="Genomic_DNA"/>
</dbReference>
<gene>
    <name evidence="1" type="ORF">M099_1054</name>
</gene>
<evidence type="ECO:0008006" key="3">
    <source>
        <dbReference type="Google" id="ProtNLM"/>
    </source>
</evidence>
<reference evidence="1 2" key="1">
    <citation type="submission" date="2014-04" db="EMBL/GenBank/DDBJ databases">
        <authorList>
            <person name="Sears C."/>
            <person name="Carroll K."/>
            <person name="Sack B.R."/>
            <person name="Qadri F."/>
            <person name="Myers L.L."/>
            <person name="Chung G.-T."/>
            <person name="Escheverria P."/>
            <person name="Fraser C.M."/>
            <person name="Sadzewicz L."/>
            <person name="Shefchek K.A."/>
            <person name="Tallon L."/>
            <person name="Das S.P."/>
            <person name="Daugherty S."/>
            <person name="Mongodin E.F."/>
        </authorList>
    </citation>
    <scope>NUCLEOTIDE SEQUENCE [LARGE SCALE GENOMIC DNA]</scope>
    <source>
        <strain evidence="1 2">3975 RP4</strain>
    </source>
</reference>